<feature type="domain" description="DUF1508" evidence="3">
    <location>
        <begin position="250"/>
        <end position="296"/>
    </location>
</feature>
<feature type="domain" description="DUF1508" evidence="3">
    <location>
        <begin position="328"/>
        <end position="373"/>
    </location>
</feature>
<dbReference type="SUPFAM" id="SSF160113">
    <property type="entry name" value="YegP-like"/>
    <property type="match status" value="5"/>
</dbReference>
<evidence type="ECO:0000256" key="2">
    <source>
        <dbReference type="SAM" id="Phobius"/>
    </source>
</evidence>
<feature type="domain" description="Cell division protein A N-terminal" evidence="4">
    <location>
        <begin position="5"/>
        <end position="142"/>
    </location>
</feature>
<organism evidence="5 6">
    <name type="scientific">Haloarcula salina</name>
    <dbReference type="NCBI Taxonomy" id="1429914"/>
    <lineage>
        <taxon>Archaea</taxon>
        <taxon>Methanobacteriati</taxon>
        <taxon>Methanobacteriota</taxon>
        <taxon>Stenosarchaea group</taxon>
        <taxon>Halobacteria</taxon>
        <taxon>Halobacteriales</taxon>
        <taxon>Haloarculaceae</taxon>
        <taxon>Haloarcula</taxon>
    </lineage>
</organism>
<dbReference type="EMBL" id="JAHQXE010000003">
    <property type="protein sequence ID" value="MBV0902198.1"/>
    <property type="molecule type" value="Genomic_DNA"/>
</dbReference>
<evidence type="ECO:0000313" key="6">
    <source>
        <dbReference type="Proteomes" id="UP001166304"/>
    </source>
</evidence>
<feature type="domain" description="DUF1508" evidence="3">
    <location>
        <begin position="442"/>
        <end position="487"/>
    </location>
</feature>
<reference evidence="5" key="1">
    <citation type="submission" date="2021-06" db="EMBL/GenBank/DDBJ databases">
        <title>New haloarchaea isolates fom saline soil.</title>
        <authorList>
            <person name="Duran-Viseras A."/>
            <person name="Sanchez-Porro C.S."/>
            <person name="Ventosa A."/>
        </authorList>
    </citation>
    <scope>NUCLEOTIDE SEQUENCE</scope>
    <source>
        <strain evidence="5">JCM 18369</strain>
    </source>
</reference>
<keyword evidence="2" id="KW-0472">Membrane</keyword>
<protein>
    <submittedName>
        <fullName evidence="5">DUF1508 domain-containing protein</fullName>
    </submittedName>
</protein>
<keyword evidence="2" id="KW-0812">Transmembrane</keyword>
<feature type="region of interest" description="Disordered" evidence="1">
    <location>
        <begin position="151"/>
        <end position="202"/>
    </location>
</feature>
<dbReference type="Pfam" id="PF07411">
    <property type="entry name" value="DUF1508"/>
    <property type="match status" value="5"/>
</dbReference>
<proteinExistence type="predicted"/>
<feature type="transmembrane region" description="Helical" evidence="2">
    <location>
        <begin position="116"/>
        <end position="137"/>
    </location>
</feature>
<feature type="transmembrane region" description="Helical" evidence="2">
    <location>
        <begin position="56"/>
        <end position="78"/>
    </location>
</feature>
<dbReference type="Proteomes" id="UP001166304">
    <property type="component" value="Unassembled WGS sequence"/>
</dbReference>
<dbReference type="InterPro" id="IPR051141">
    <property type="entry name" value="UPF0339_domain"/>
</dbReference>
<dbReference type="RefSeq" id="WP_162413619.1">
    <property type="nucleotide sequence ID" value="NZ_JAHQXE010000003.1"/>
</dbReference>
<dbReference type="InterPro" id="IPR010879">
    <property type="entry name" value="DUF1508"/>
</dbReference>
<feature type="compositionally biased region" description="Basic and acidic residues" evidence="1">
    <location>
        <begin position="157"/>
        <end position="166"/>
    </location>
</feature>
<dbReference type="NCBIfam" id="NF041908">
    <property type="entry name" value="HVO_2922"/>
    <property type="match status" value="1"/>
</dbReference>
<comment type="caution">
    <text evidence="5">The sequence shown here is derived from an EMBL/GenBank/DDBJ whole genome shotgun (WGS) entry which is preliminary data.</text>
</comment>
<dbReference type="Gene3D" id="2.30.29.80">
    <property type="match status" value="2"/>
</dbReference>
<dbReference type="PANTHER" id="PTHR40606:SF1">
    <property type="entry name" value="UPF0339 PROTEIN YEGP"/>
    <property type="match status" value="1"/>
</dbReference>
<feature type="compositionally biased region" description="Low complexity" evidence="1">
    <location>
        <begin position="184"/>
        <end position="195"/>
    </location>
</feature>
<sequence>MVASNRLIDVYRDRIGEPTTDDEAYGYWLFVFGIVLGIVGLLLFSLTASRSTPRQFGYLLGAIGLICLFAGPTIRLPLTRRGLFLTYAGAVVALLGTVWFTTFYPSNWSGPEGNPAVSLYIVGLALMAVGAVAAPLLTGRKEAYEEAVRTAEAATETAERATREAESASQEAEDASRAAEEATETAQRQTETAQRATRERETMAEELAASEAARADVAAVAEATEAELAAAQATIAAAMDSKATFELYADAAGKYRWRLRHRNGNVIADSAQGYASRQKAMQGLRSVQSNAAGGAVVFFENATEDDTAEDVPAVPAPESAATFEMFEDKGGEFRWRLRHDNGEIIADSGEGYASKSNVRRALKSVRAEVPGAAYLALDPVAFEVYADAAGEFRWRLLHRNGRILADSGEGYSTRSNARRAARRVGELAPESAVDDGFEVYEDAGGDWRWRLRAANGELVADSGQGYSNRSKAIDAVERVQSHAAEADLLAIGTAAFEVFEDRGGEFRWRLRHRNGEIIADSGEGYAERNKAVAAIGRIKRHAPGADQTE</sequence>
<feature type="transmembrane region" description="Helical" evidence="2">
    <location>
        <begin position="84"/>
        <end position="104"/>
    </location>
</feature>
<dbReference type="Pfam" id="PF23600">
    <property type="entry name" value="CdpA_N"/>
    <property type="match status" value="1"/>
</dbReference>
<dbReference type="AlphaFoldDB" id="A0AA41KJ02"/>
<evidence type="ECO:0000259" key="4">
    <source>
        <dbReference type="Pfam" id="PF23600"/>
    </source>
</evidence>
<evidence type="ECO:0000313" key="5">
    <source>
        <dbReference type="EMBL" id="MBV0902198.1"/>
    </source>
</evidence>
<evidence type="ECO:0000256" key="1">
    <source>
        <dbReference type="SAM" id="MobiDB-lite"/>
    </source>
</evidence>
<gene>
    <name evidence="5" type="ORF">KTS37_10405</name>
</gene>
<dbReference type="InterPro" id="IPR055563">
    <property type="entry name" value="CdpA_N"/>
</dbReference>
<dbReference type="Gene3D" id="3.30.160.160">
    <property type="entry name" value="YegP-like"/>
    <property type="match status" value="2"/>
</dbReference>
<keyword evidence="2" id="KW-1133">Transmembrane helix</keyword>
<evidence type="ECO:0000259" key="3">
    <source>
        <dbReference type="Pfam" id="PF07411"/>
    </source>
</evidence>
<feature type="domain" description="DUF1508" evidence="3">
    <location>
        <begin position="387"/>
        <end position="435"/>
    </location>
</feature>
<feature type="transmembrane region" description="Helical" evidence="2">
    <location>
        <begin position="25"/>
        <end position="44"/>
    </location>
</feature>
<accession>A0AA41KJ02</accession>
<feature type="domain" description="DUF1508" evidence="3">
    <location>
        <begin position="501"/>
        <end position="546"/>
    </location>
</feature>
<dbReference type="PANTHER" id="PTHR40606">
    <property type="match status" value="1"/>
</dbReference>
<name>A0AA41KJ02_9EURY</name>
<dbReference type="InterPro" id="IPR036913">
    <property type="entry name" value="YegP-like_sf"/>
</dbReference>
<keyword evidence="6" id="KW-1185">Reference proteome</keyword>